<dbReference type="Gene3D" id="3.40.50.1820">
    <property type="entry name" value="alpha/beta hydrolase"/>
    <property type="match status" value="1"/>
</dbReference>
<dbReference type="AlphaFoldDB" id="A0A7C2FRN8"/>
<accession>A0A7C2FRN8</accession>
<dbReference type="InterPro" id="IPR000639">
    <property type="entry name" value="Epox_hydrolase-like"/>
</dbReference>
<dbReference type="PANTHER" id="PTHR43689:SF8">
    <property type="entry name" value="ALPHA_BETA-HYDROLASES SUPERFAMILY PROTEIN"/>
    <property type="match status" value="1"/>
</dbReference>
<dbReference type="PANTHER" id="PTHR43689">
    <property type="entry name" value="HYDROLASE"/>
    <property type="match status" value="1"/>
</dbReference>
<dbReference type="InterPro" id="IPR000073">
    <property type="entry name" value="AB_hydrolase_1"/>
</dbReference>
<name>A0A7C2FRN8_9CREN</name>
<keyword evidence="2" id="KW-0378">Hydrolase</keyword>
<reference evidence="2" key="1">
    <citation type="journal article" date="2020" name="mSystems">
        <title>Genome- and Community-Level Interaction Insights into Carbon Utilization and Element Cycling Functions of Hydrothermarchaeota in Hydrothermal Sediment.</title>
        <authorList>
            <person name="Zhou Z."/>
            <person name="Liu Y."/>
            <person name="Xu W."/>
            <person name="Pan J."/>
            <person name="Luo Z.H."/>
            <person name="Li M."/>
        </authorList>
    </citation>
    <scope>NUCLEOTIDE SEQUENCE [LARGE SCALE GENOMIC DNA]</scope>
    <source>
        <strain evidence="2">SpSt-23</strain>
    </source>
</reference>
<sequence>MRRLSPSGRRRGLRRYRVAWKDCPMDFESFKARARGFLRTRKGKIAVSAILVLLALALIPVPEVGVPVEEIAFENSRFVEVDGFKIHYLDEGSGDRVFILLHGFGASVYTWRSIIGNLSSMGRVIAFDRPGFGLTERVEPGRTPYNPYTSEGVVELTYRLLSKLNVSRAVFIGHSAGGGLALLFALRHPEMVESVVLVAPAWKPRVRAWYDNIVFYLPFADKYGPVVLRGFVGQLEQVLYKAWYNKTLLTSDVVEGYKHPLKARNWDKGLYWVLKYSDFPDITGELPGLGVKVLIVHGDKDEIVPLESSVELSSLLNSTLIVVENVGHLPHEESPGEFLEAVYPFISHG</sequence>
<evidence type="ECO:0000259" key="1">
    <source>
        <dbReference type="Pfam" id="PF00561"/>
    </source>
</evidence>
<dbReference type="EMBL" id="DSJT01000038">
    <property type="protein sequence ID" value="HEF87963.1"/>
    <property type="molecule type" value="Genomic_DNA"/>
</dbReference>
<dbReference type="PRINTS" id="PR00412">
    <property type="entry name" value="EPOXHYDRLASE"/>
</dbReference>
<dbReference type="InterPro" id="IPR029058">
    <property type="entry name" value="AB_hydrolase_fold"/>
</dbReference>
<dbReference type="Pfam" id="PF00561">
    <property type="entry name" value="Abhydrolase_1"/>
    <property type="match status" value="1"/>
</dbReference>
<dbReference type="PRINTS" id="PR00111">
    <property type="entry name" value="ABHYDROLASE"/>
</dbReference>
<dbReference type="SUPFAM" id="SSF53474">
    <property type="entry name" value="alpha/beta-Hydrolases"/>
    <property type="match status" value="1"/>
</dbReference>
<dbReference type="GO" id="GO:0016787">
    <property type="term" value="F:hydrolase activity"/>
    <property type="evidence" value="ECO:0007669"/>
    <property type="project" value="UniProtKB-KW"/>
</dbReference>
<evidence type="ECO:0000313" key="2">
    <source>
        <dbReference type="EMBL" id="HEF87963.1"/>
    </source>
</evidence>
<comment type="caution">
    <text evidence="2">The sequence shown here is derived from an EMBL/GenBank/DDBJ whole genome shotgun (WGS) entry which is preliminary data.</text>
</comment>
<protein>
    <submittedName>
        <fullName evidence="2">Alpha/beta hydrolase</fullName>
    </submittedName>
</protein>
<feature type="domain" description="AB hydrolase-1" evidence="1">
    <location>
        <begin position="97"/>
        <end position="335"/>
    </location>
</feature>
<gene>
    <name evidence="2" type="ORF">ENP55_06810</name>
</gene>
<proteinExistence type="predicted"/>
<organism evidence="2">
    <name type="scientific">Thermosphaera aggregans</name>
    <dbReference type="NCBI Taxonomy" id="54254"/>
    <lineage>
        <taxon>Archaea</taxon>
        <taxon>Thermoproteota</taxon>
        <taxon>Thermoprotei</taxon>
        <taxon>Desulfurococcales</taxon>
        <taxon>Desulfurococcaceae</taxon>
        <taxon>Thermosphaera</taxon>
    </lineage>
</organism>